<keyword evidence="4" id="KW-1185">Reference proteome</keyword>
<proteinExistence type="predicted"/>
<evidence type="ECO:0000313" key="3">
    <source>
        <dbReference type="EMBL" id="MFC0471044.1"/>
    </source>
</evidence>
<evidence type="ECO:0000256" key="1">
    <source>
        <dbReference type="SAM" id="Coils"/>
    </source>
</evidence>
<feature type="domain" description="Metanogen output" evidence="2">
    <location>
        <begin position="59"/>
        <end position="145"/>
    </location>
</feature>
<accession>A0ABV6KCR0</accession>
<gene>
    <name evidence="3" type="ORF">ACFFHM_11270</name>
</gene>
<dbReference type="RefSeq" id="WP_335958442.1">
    <property type="nucleotide sequence ID" value="NZ_JAXBLX010000001.1"/>
</dbReference>
<comment type="caution">
    <text evidence="3">The sequence shown here is derived from an EMBL/GenBank/DDBJ whole genome shotgun (WGS) entry which is preliminary data.</text>
</comment>
<evidence type="ECO:0000313" key="4">
    <source>
        <dbReference type="Proteomes" id="UP001589838"/>
    </source>
</evidence>
<dbReference type="InterPro" id="IPR041359">
    <property type="entry name" value="MetOD1"/>
</dbReference>
<name>A0ABV6KCR0_9BACI</name>
<sequence length="216" mass="24372">MAMNTQLTGTIFLSKLVTQYAQLHSKTVGDSAQEYIRQIGIRTGEWLEEFYDSKDQNWTVEKYADVIVDIKNSIGGHFTISEVHPDHVVVKATGCPFGEIVQDAPHLCNMTSSVFGGIAARRFGYGKVSLRKRIALGDSGCEVAIYFEPNEHEEGNVYKDLPITPENGNPFEWEEETIQALHRELVKSDEMIMSLVEELEDLRKKVNKSNDDGCER</sequence>
<dbReference type="Pfam" id="PF18546">
    <property type="entry name" value="MetOD1"/>
    <property type="match status" value="1"/>
</dbReference>
<dbReference type="Proteomes" id="UP001589838">
    <property type="component" value="Unassembled WGS sequence"/>
</dbReference>
<evidence type="ECO:0000259" key="2">
    <source>
        <dbReference type="Pfam" id="PF18546"/>
    </source>
</evidence>
<reference evidence="3 4" key="1">
    <citation type="submission" date="2024-09" db="EMBL/GenBank/DDBJ databases">
        <authorList>
            <person name="Sun Q."/>
            <person name="Mori K."/>
        </authorList>
    </citation>
    <scope>NUCLEOTIDE SEQUENCE [LARGE SCALE GENOMIC DNA]</scope>
    <source>
        <strain evidence="3 4">NCAIM B.02610</strain>
    </source>
</reference>
<protein>
    <submittedName>
        <fullName evidence="3">Methanogen output domain 1-containing protein</fullName>
    </submittedName>
</protein>
<dbReference type="EMBL" id="JBHLUX010000029">
    <property type="protein sequence ID" value="MFC0471044.1"/>
    <property type="molecule type" value="Genomic_DNA"/>
</dbReference>
<organism evidence="3 4">
    <name type="scientific">Halalkalibacter kiskunsagensis</name>
    <dbReference type="NCBI Taxonomy" id="1548599"/>
    <lineage>
        <taxon>Bacteria</taxon>
        <taxon>Bacillati</taxon>
        <taxon>Bacillota</taxon>
        <taxon>Bacilli</taxon>
        <taxon>Bacillales</taxon>
        <taxon>Bacillaceae</taxon>
        <taxon>Halalkalibacter</taxon>
    </lineage>
</organism>
<keyword evidence="1" id="KW-0175">Coiled coil</keyword>
<feature type="coiled-coil region" evidence="1">
    <location>
        <begin position="185"/>
        <end position="212"/>
    </location>
</feature>